<comment type="caution">
    <text evidence="1">The sequence shown here is derived from an EMBL/GenBank/DDBJ whole genome shotgun (WGS) entry which is preliminary data.</text>
</comment>
<dbReference type="GO" id="GO:0003676">
    <property type="term" value="F:nucleic acid binding"/>
    <property type="evidence" value="ECO:0007669"/>
    <property type="project" value="InterPro"/>
</dbReference>
<organism evidence="1 2">
    <name type="scientific">Austropuccinia psidii MF-1</name>
    <dbReference type="NCBI Taxonomy" id="1389203"/>
    <lineage>
        <taxon>Eukaryota</taxon>
        <taxon>Fungi</taxon>
        <taxon>Dikarya</taxon>
        <taxon>Basidiomycota</taxon>
        <taxon>Pucciniomycotina</taxon>
        <taxon>Pucciniomycetes</taxon>
        <taxon>Pucciniales</taxon>
        <taxon>Sphaerophragmiaceae</taxon>
        <taxon>Austropuccinia</taxon>
    </lineage>
</organism>
<evidence type="ECO:0008006" key="3">
    <source>
        <dbReference type="Google" id="ProtNLM"/>
    </source>
</evidence>
<dbReference type="SUPFAM" id="SSF53098">
    <property type="entry name" value="Ribonuclease H-like"/>
    <property type="match status" value="1"/>
</dbReference>
<sequence>MIHIQEPKSPWELAHIYWITALPQSSYKNYDSFSVIVGIYSKAFIFLPFHKDDTSVDTALLLWNGVISHTGLFRNIIADRDPKFTSELWTNLHRCFRTNLSFSTAYHHQTDELE</sequence>
<dbReference type="InterPro" id="IPR012337">
    <property type="entry name" value="RNaseH-like_sf"/>
</dbReference>
<name>A0A9Q3K9W8_9BASI</name>
<keyword evidence="2" id="KW-1185">Reference proteome</keyword>
<dbReference type="PANTHER" id="PTHR37984">
    <property type="entry name" value="PROTEIN CBG26694"/>
    <property type="match status" value="1"/>
</dbReference>
<accession>A0A9Q3K9W8</accession>
<dbReference type="PANTHER" id="PTHR37984:SF5">
    <property type="entry name" value="PROTEIN NYNRIN-LIKE"/>
    <property type="match status" value="1"/>
</dbReference>
<dbReference type="Proteomes" id="UP000765509">
    <property type="component" value="Unassembled WGS sequence"/>
</dbReference>
<protein>
    <recommendedName>
        <fullName evidence="3">Integrase catalytic domain-containing protein</fullName>
    </recommendedName>
</protein>
<dbReference type="InterPro" id="IPR050951">
    <property type="entry name" value="Retrovirus_Pol_polyprotein"/>
</dbReference>
<dbReference type="InterPro" id="IPR036397">
    <property type="entry name" value="RNaseH_sf"/>
</dbReference>
<reference evidence="1" key="1">
    <citation type="submission" date="2021-03" db="EMBL/GenBank/DDBJ databases">
        <title>Draft genome sequence of rust myrtle Austropuccinia psidii MF-1, a brazilian biotype.</title>
        <authorList>
            <person name="Quecine M.C."/>
            <person name="Pachon D.M.R."/>
            <person name="Bonatelli M.L."/>
            <person name="Correr F.H."/>
            <person name="Franceschini L.M."/>
            <person name="Leite T.F."/>
            <person name="Margarido G.R.A."/>
            <person name="Almeida C.A."/>
            <person name="Ferrarezi J.A."/>
            <person name="Labate C.A."/>
        </authorList>
    </citation>
    <scope>NUCLEOTIDE SEQUENCE</scope>
    <source>
        <strain evidence="1">MF-1</strain>
    </source>
</reference>
<gene>
    <name evidence="1" type="ORF">O181_115559</name>
</gene>
<evidence type="ECO:0000313" key="1">
    <source>
        <dbReference type="EMBL" id="MBW0575844.1"/>
    </source>
</evidence>
<evidence type="ECO:0000313" key="2">
    <source>
        <dbReference type="Proteomes" id="UP000765509"/>
    </source>
</evidence>
<dbReference type="Gene3D" id="3.30.420.10">
    <property type="entry name" value="Ribonuclease H-like superfamily/Ribonuclease H"/>
    <property type="match status" value="1"/>
</dbReference>
<proteinExistence type="predicted"/>
<dbReference type="EMBL" id="AVOT02097113">
    <property type="protein sequence ID" value="MBW0575844.1"/>
    <property type="molecule type" value="Genomic_DNA"/>
</dbReference>
<dbReference type="AlphaFoldDB" id="A0A9Q3K9W8"/>